<dbReference type="GO" id="GO:0017004">
    <property type="term" value="P:cytochrome complex assembly"/>
    <property type="evidence" value="ECO:0007669"/>
    <property type="project" value="UniProtKB-KW"/>
</dbReference>
<dbReference type="GO" id="GO:0022857">
    <property type="term" value="F:transmembrane transporter activity"/>
    <property type="evidence" value="ECO:0007669"/>
    <property type="project" value="InterPro"/>
</dbReference>
<evidence type="ECO:0000256" key="2">
    <source>
        <dbReference type="ARBA" id="ARBA00022741"/>
    </source>
</evidence>
<dbReference type="SUPFAM" id="SSF52540">
    <property type="entry name" value="P-loop containing nucleoside triphosphate hydrolases"/>
    <property type="match status" value="1"/>
</dbReference>
<dbReference type="InterPro" id="IPR003439">
    <property type="entry name" value="ABC_transporter-like_ATP-bd"/>
</dbReference>
<evidence type="ECO:0000256" key="6">
    <source>
        <dbReference type="ARBA" id="ARBA00023136"/>
    </source>
</evidence>
<feature type="domain" description="ABC transporter" evidence="7">
    <location>
        <begin position="2"/>
        <end position="189"/>
    </location>
</feature>
<dbReference type="AlphaFoldDB" id="A0A381PIX6"/>
<dbReference type="GO" id="GO:0016887">
    <property type="term" value="F:ATP hydrolysis activity"/>
    <property type="evidence" value="ECO:0007669"/>
    <property type="project" value="InterPro"/>
</dbReference>
<accession>A0A381PIX6</accession>
<dbReference type="InterPro" id="IPR005895">
    <property type="entry name" value="ABC_transptr_haem_export_CcmA"/>
</dbReference>
<evidence type="ECO:0000256" key="4">
    <source>
        <dbReference type="ARBA" id="ARBA00022840"/>
    </source>
</evidence>
<evidence type="ECO:0000259" key="7">
    <source>
        <dbReference type="PROSITE" id="PS50893"/>
    </source>
</evidence>
<proteinExistence type="predicted"/>
<dbReference type="PROSITE" id="PS50893">
    <property type="entry name" value="ABC_TRANSPORTER_2"/>
    <property type="match status" value="1"/>
</dbReference>
<keyword evidence="6" id="KW-0472">Membrane</keyword>
<keyword evidence="5" id="KW-1278">Translocase</keyword>
<name>A0A381PIX6_9ZZZZ</name>
<dbReference type="PANTHER" id="PTHR43499:SF1">
    <property type="entry name" value="ABC TRANSPORTER I FAMILY MEMBER 1"/>
    <property type="match status" value="1"/>
</dbReference>
<dbReference type="Pfam" id="PF00005">
    <property type="entry name" value="ABC_tran"/>
    <property type="match status" value="1"/>
</dbReference>
<dbReference type="EMBL" id="UINC01000983">
    <property type="protein sequence ID" value="SUZ66368.1"/>
    <property type="molecule type" value="Genomic_DNA"/>
</dbReference>
<dbReference type="PANTHER" id="PTHR43499">
    <property type="entry name" value="ABC TRANSPORTER I FAMILY MEMBER 1"/>
    <property type="match status" value="1"/>
</dbReference>
<keyword evidence="3" id="KW-0201">Cytochrome c-type biogenesis</keyword>
<keyword evidence="1" id="KW-0813">Transport</keyword>
<sequence>MIEVNELTCTVAGQRLFDRLGLTVASGDVLELWGPNGSGKSTLLRCLAGLFEADEGVIQHAVGLLYMGHRPGLNELLSPLENLRWCAGLQERDVSPETLLSAIHSVGLDRYKDAPCRTLSAGQMRRAALARLCVSESRLWLLDEPMTSLDDDAVALVRDLIAKHRSAGGGCICATHVKLEFPQTRVLELGA</sequence>
<keyword evidence="2" id="KW-0547">Nucleotide-binding</keyword>
<evidence type="ECO:0000256" key="3">
    <source>
        <dbReference type="ARBA" id="ARBA00022748"/>
    </source>
</evidence>
<protein>
    <recommendedName>
        <fullName evidence="7">ABC transporter domain-containing protein</fullName>
    </recommendedName>
</protein>
<evidence type="ECO:0000256" key="1">
    <source>
        <dbReference type="ARBA" id="ARBA00022448"/>
    </source>
</evidence>
<reference evidence="8" key="1">
    <citation type="submission" date="2018-05" db="EMBL/GenBank/DDBJ databases">
        <authorList>
            <person name="Lanie J.A."/>
            <person name="Ng W.-L."/>
            <person name="Kazmierczak K.M."/>
            <person name="Andrzejewski T.M."/>
            <person name="Davidsen T.M."/>
            <person name="Wayne K.J."/>
            <person name="Tettelin H."/>
            <person name="Glass J.I."/>
            <person name="Rusch D."/>
            <person name="Podicherti R."/>
            <person name="Tsui H.-C.T."/>
            <person name="Winkler M.E."/>
        </authorList>
    </citation>
    <scope>NUCLEOTIDE SEQUENCE</scope>
</reference>
<dbReference type="SMART" id="SM00382">
    <property type="entry name" value="AAA"/>
    <property type="match status" value="1"/>
</dbReference>
<evidence type="ECO:0000313" key="8">
    <source>
        <dbReference type="EMBL" id="SUZ66368.1"/>
    </source>
</evidence>
<dbReference type="InterPro" id="IPR027417">
    <property type="entry name" value="P-loop_NTPase"/>
</dbReference>
<keyword evidence="4" id="KW-0067">ATP-binding</keyword>
<dbReference type="NCBIfam" id="TIGR01189">
    <property type="entry name" value="ccmA"/>
    <property type="match status" value="1"/>
</dbReference>
<dbReference type="InterPro" id="IPR003593">
    <property type="entry name" value="AAA+_ATPase"/>
</dbReference>
<gene>
    <name evidence="8" type="ORF">METZ01_LOCUS19222</name>
</gene>
<evidence type="ECO:0000256" key="5">
    <source>
        <dbReference type="ARBA" id="ARBA00022967"/>
    </source>
</evidence>
<dbReference type="GO" id="GO:0005524">
    <property type="term" value="F:ATP binding"/>
    <property type="evidence" value="ECO:0007669"/>
    <property type="project" value="UniProtKB-KW"/>
</dbReference>
<dbReference type="Gene3D" id="3.40.50.300">
    <property type="entry name" value="P-loop containing nucleotide triphosphate hydrolases"/>
    <property type="match status" value="1"/>
</dbReference>
<organism evidence="8">
    <name type="scientific">marine metagenome</name>
    <dbReference type="NCBI Taxonomy" id="408172"/>
    <lineage>
        <taxon>unclassified sequences</taxon>
        <taxon>metagenomes</taxon>
        <taxon>ecological metagenomes</taxon>
    </lineage>
</organism>